<dbReference type="GO" id="GO:0034338">
    <property type="term" value="F:short-chain carboxylesterase activity"/>
    <property type="evidence" value="ECO:0007669"/>
    <property type="project" value="TreeGrafter"/>
</dbReference>
<feature type="region of interest" description="Disordered" evidence="2">
    <location>
        <begin position="1324"/>
        <end position="1491"/>
    </location>
</feature>
<feature type="compositionally biased region" description="Basic and acidic residues" evidence="2">
    <location>
        <begin position="22"/>
        <end position="32"/>
    </location>
</feature>
<feature type="compositionally biased region" description="Polar residues" evidence="2">
    <location>
        <begin position="644"/>
        <end position="653"/>
    </location>
</feature>
<sequence length="2250" mass="245829">MGKKREERNGGRGDSSPPSPLRAEHLHCATEDQREEEEDDDDDEVVIKEQEREKKSFLRRKGAKKASHQEFLSVLSPYHLESSSSSSRRSPRIFTSSRVRCLPFSSSFVALHLLCFLVCFSCCSPLYTQGDRDTMGEETSSSSFSLDFLPSPSLFSSLPSLLASSFSASFSPLSSVVTSSSSSQQHHTSPSSSSLQSSFGHLSSILWPTIHEANTADAAGGDNFEREKQRSFLSSFVSFFSSAVRSGEQEWASSAPDKADEIARTSSSPVPERSDLSILLSSIGLPSYDIFSYLNLSSPFSFFFHPSFSWVWSVSSLSFLCLKVLGFVSSATACIARSFLSIIWSIPCSLFSFFYSWVSLRCLCALAATLGVCAWAYLDLTNMSRVNLYFSGTFMRATLQQCEFPRRSYRPPFFIFATPLQHLFLFLSTQVPAPVKARETAVSRGEEKALGSLKGKWHSTNILSSLCSYTSFFSRVCLRCLLWIVYQIPPLLCPHRHRSTPPEDRSLPSSDAVSSRLFLSVLRYIAHVLRRLGLFANLPRRPLLKPHRQLLQHPLTGAVSVIDWFVLPTLPIAAASAVRRKREAEMRLSQTMQRSRPGDTRIPLDAPRTSSSAALPTSQKRNGGGPSPSPRPWTARDSERSSEALLSSTSTQEFPKRAYGRGIVDSKSYLSPEAGGLWPGRREAPKGTQGGEQHRQLSSPAPETTVESSAGDVGEYSPYIHFRGLLFIVGDEFLMGLGGSSDTYPAFFEKGATAETKESAGNDNNFSNERSKMSDIRERLRRRDEHSLSTSQKGRSNIKTSELDNASEQDCEPVCSVQSASIVDAAIRAGFVCCVLRLSAHYASASVQLLPPGESEGGGKVHEQTKSHRSEKEEDSSRLVERARSNLSLDSRDKDGKREQNDDITEGEPPMREKETVQASKASHHFGTGNTAGENREKNAEEGEVGKNRELQAADFSSEGEDRGDSLLGTSPLLMCGSGALAEDPAEELRLVISYVHSLCPHLPKAAIGLSVGANTLLRLLAPSPARPSSSPPLLSNPTSPLVNPRGYESTYGLGPSQGLCPPPLIRLQPTLCPPACCGCCQGNSPLSCLTSLTACIHRKEEAEREKRGKRNLWRGNFLRTSKSNLGQKTTEGDGNEIQLRDKKERNQKSIGKSDLKTKNRGERIEKTSDTGVSLVRAKSDVLREKSIDDLLPEMDETASWGSRIRATTKNPETRVLSRGDSDAVENPATEEIGNREEGDMAPVQQTDRGASLKEDKITTAGKKRAEEQNDSLLGGGGCANERRRGEDRNKDYFTGQSREESGEREIQGCQERIHLSEQLNQLEGVPRSEGGEGELPCFSRGRDEGGGGKEHNGHLEGNQGTFDSDRRDDIRPPLHGVHGVSEAVAGREITDQSHIRVQGTVQGSSRRTLRSSGSTGQASRYSSCGSSSYLQRTPGLPFPHVLPSRLHSSSVSPNPPVSTRGSTQSEDNEDTGLRPNGERGSPGVSSSSLTSSTVLSQAGSTALSYFGALWGLGRAFHQATEKAVTCSNENTRDLHTVMPFLPGGGASQSTAQRGRAEGCVDGTAHTQPSHPLAEMNFETSARLVAVGGHGRINSPAAVEEDIGAVIRAAVCVCPLLEMHRCSRRRNLVFNGLFDRLNFETLCSQSLIPWMQAVSSALSENWSSRTTLSRADGDELPNEMAGSGEDTKKAPGFAEMPGEKETSACGPETPRHSGASDDKLGAEELEIQGLHKHINRGNVEREGYVRGRCRVDSKDETAGLEREIEHATEEGRENQRGLETRGEVLGEKASSVSEEKSLLSCPQTVKETRLQDVLSSSDRASADQEKETKTDKDSSPQGNVCTNNGFGTKLEDFPYEQQLSFRPPRERRAEVRGSPGRGEIDNFAFRRCSPQFPVWLCCPCAVQRWIAEYVRSLLVGDSPLKTDFPVSGALTNSLPSHGEERRLATEGACGERRVGDGFVPQVFLSKIPNRLFCHTPGAGVTRPLAACRNSYELDCWLSRHCFRIGWVPGKTYPAIRGVSRTGSTLEEQGRKQQPKNAALSWQEGGQAGYTVSSVFDVPGRRSESKKARKDVHKSSAKREEVNGSPGQLHEDMSHGEREVYVMGGDRRRAAGYAGWEVRPRFPNGVTDLYEEAAAGGARLDNVPVPVLIVMSMDDPISDFKGVDIFACCRNPNVAFAITQTGSHCAFLAGTKPRVWFARAAVEFLTKALSTCCWPSRTRHGDGGDKKATRSSGRGSAGQQDPEFIKTKGRK</sequence>
<evidence type="ECO:0000256" key="1">
    <source>
        <dbReference type="ARBA" id="ARBA00010884"/>
    </source>
</evidence>
<feature type="region of interest" description="Disordered" evidence="2">
    <location>
        <begin position="1661"/>
        <end position="1719"/>
    </location>
</feature>
<feature type="compositionally biased region" description="Basic and acidic residues" evidence="2">
    <location>
        <begin position="1212"/>
        <end position="1222"/>
    </location>
</feature>
<feature type="region of interest" description="Disordered" evidence="2">
    <location>
        <begin position="1"/>
        <end position="61"/>
    </location>
</feature>
<dbReference type="SUPFAM" id="SSF53474">
    <property type="entry name" value="alpha/beta-Hydrolases"/>
    <property type="match status" value="1"/>
</dbReference>
<dbReference type="OrthoDB" id="333025at2759"/>
<dbReference type="VEuPathDB" id="ToxoDB:CSUI_005959"/>
<evidence type="ECO:0000256" key="3">
    <source>
        <dbReference type="SAM" id="Phobius"/>
    </source>
</evidence>
<dbReference type="Proteomes" id="UP000221165">
    <property type="component" value="Unassembled WGS sequence"/>
</dbReference>
<protein>
    <submittedName>
        <fullName evidence="4">Transmembrane protein</fullName>
    </submittedName>
</protein>
<proteinExistence type="inferred from homology"/>
<feature type="compositionally biased region" description="Polar residues" evidence="2">
    <location>
        <begin position="608"/>
        <end position="621"/>
    </location>
</feature>
<organism evidence="4 5">
    <name type="scientific">Cystoisospora suis</name>
    <dbReference type="NCBI Taxonomy" id="483139"/>
    <lineage>
        <taxon>Eukaryota</taxon>
        <taxon>Sar</taxon>
        <taxon>Alveolata</taxon>
        <taxon>Apicomplexa</taxon>
        <taxon>Conoidasida</taxon>
        <taxon>Coccidia</taxon>
        <taxon>Eucoccidiorida</taxon>
        <taxon>Eimeriorina</taxon>
        <taxon>Sarcocystidae</taxon>
        <taxon>Cystoisospora</taxon>
    </lineage>
</organism>
<keyword evidence="3 4" id="KW-0812">Transmembrane</keyword>
<keyword evidence="5" id="KW-1185">Reference proteome</keyword>
<feature type="compositionally biased region" description="Polar residues" evidence="2">
    <location>
        <begin position="1835"/>
        <end position="1846"/>
    </location>
</feature>
<feature type="transmembrane region" description="Helical" evidence="3">
    <location>
        <begin position="302"/>
        <end position="322"/>
    </location>
</feature>
<feature type="region of interest" description="Disordered" evidence="2">
    <location>
        <begin position="2060"/>
        <end position="2094"/>
    </location>
</feature>
<dbReference type="RefSeq" id="XP_067921896.1">
    <property type="nucleotide sequence ID" value="XM_068066124.1"/>
</dbReference>
<feature type="region of interest" description="Disordered" evidence="2">
    <location>
        <begin position="755"/>
        <end position="810"/>
    </location>
</feature>
<feature type="compositionally biased region" description="Basic and acidic residues" evidence="2">
    <location>
        <begin position="1"/>
        <end position="11"/>
    </location>
</feature>
<name>A0A2C6KVN9_9APIC</name>
<feature type="compositionally biased region" description="Basic and acidic residues" evidence="2">
    <location>
        <begin position="1709"/>
        <end position="1719"/>
    </location>
</feature>
<reference evidence="4 5" key="1">
    <citation type="journal article" date="2017" name="Int. J. Parasitol.">
        <title>The genome of the protozoan parasite Cystoisospora suis and a reverse vaccinology approach to identify vaccine candidates.</title>
        <authorList>
            <person name="Palmieri N."/>
            <person name="Shrestha A."/>
            <person name="Ruttkowski B."/>
            <person name="Beck T."/>
            <person name="Vogl C."/>
            <person name="Tomley F."/>
            <person name="Blake D.P."/>
            <person name="Joachim A."/>
        </authorList>
    </citation>
    <scope>NUCLEOTIDE SEQUENCE [LARGE SCALE GENOMIC DNA]</scope>
    <source>
        <strain evidence="4 5">Wien I</strain>
    </source>
</reference>
<feature type="compositionally biased region" description="Basic and acidic residues" evidence="2">
    <location>
        <begin position="1281"/>
        <end position="1306"/>
    </location>
</feature>
<feature type="compositionally biased region" description="Basic and acidic residues" evidence="2">
    <location>
        <begin position="2218"/>
        <end position="2227"/>
    </location>
</feature>
<evidence type="ECO:0000313" key="4">
    <source>
        <dbReference type="EMBL" id="PHJ20205.1"/>
    </source>
</evidence>
<feature type="compositionally biased region" description="Basic and acidic residues" evidence="2">
    <location>
        <begin position="1754"/>
        <end position="1786"/>
    </location>
</feature>
<keyword evidence="3" id="KW-0472">Membrane</keyword>
<feature type="compositionally biased region" description="Basic and acidic residues" evidence="2">
    <location>
        <begin position="769"/>
        <end position="787"/>
    </location>
</feature>
<dbReference type="PANTHER" id="PTHR10794">
    <property type="entry name" value="ABHYDROLASE DOMAIN-CONTAINING PROTEIN"/>
    <property type="match status" value="1"/>
</dbReference>
<feature type="region of interest" description="Disordered" evidence="2">
    <location>
        <begin position="849"/>
        <end position="965"/>
    </location>
</feature>
<feature type="transmembrane region" description="Helical" evidence="3">
    <location>
        <begin position="334"/>
        <end position="352"/>
    </location>
</feature>
<feature type="region of interest" description="Disordered" evidence="2">
    <location>
        <begin position="670"/>
        <end position="713"/>
    </location>
</feature>
<evidence type="ECO:0000313" key="5">
    <source>
        <dbReference type="Proteomes" id="UP000221165"/>
    </source>
</evidence>
<feature type="region of interest" description="Disordered" evidence="2">
    <location>
        <begin position="2022"/>
        <end position="2042"/>
    </location>
</feature>
<feature type="compositionally biased region" description="Basic and acidic residues" evidence="2">
    <location>
        <begin position="45"/>
        <end position="56"/>
    </location>
</feature>
<feature type="region of interest" description="Disordered" evidence="2">
    <location>
        <begin position="585"/>
        <end position="653"/>
    </location>
</feature>
<dbReference type="PANTHER" id="PTHR10794:SF63">
    <property type="entry name" value="ALPHA_BETA HYDROLASE 1, ISOFORM A"/>
    <property type="match status" value="1"/>
</dbReference>
<feature type="compositionally biased region" description="Low complexity" evidence="2">
    <location>
        <begin position="1404"/>
        <end position="1429"/>
    </location>
</feature>
<feature type="region of interest" description="Disordered" evidence="2">
    <location>
        <begin position="251"/>
        <end position="270"/>
    </location>
</feature>
<dbReference type="InterPro" id="IPR029058">
    <property type="entry name" value="AB_hydrolase_fold"/>
</dbReference>
<feature type="compositionally biased region" description="Basic and acidic residues" evidence="2">
    <location>
        <begin position="2072"/>
        <end position="2081"/>
    </location>
</feature>
<feature type="compositionally biased region" description="Polar residues" evidence="2">
    <location>
        <begin position="788"/>
        <end position="804"/>
    </location>
</feature>
<gene>
    <name evidence="4" type="ORF">CSUI_005959</name>
</gene>
<feature type="region of interest" description="Disordered" evidence="2">
    <location>
        <begin position="2217"/>
        <end position="2250"/>
    </location>
</feature>
<feature type="compositionally biased region" description="Basic and acidic residues" evidence="2">
    <location>
        <begin position="1251"/>
        <end position="1268"/>
    </location>
</feature>
<feature type="region of interest" description="Disordered" evidence="2">
    <location>
        <begin position="1754"/>
        <end position="1850"/>
    </location>
</feature>
<evidence type="ECO:0000256" key="2">
    <source>
        <dbReference type="SAM" id="MobiDB-lite"/>
    </source>
</evidence>
<dbReference type="EMBL" id="MIGC01002960">
    <property type="protein sequence ID" value="PHJ20205.1"/>
    <property type="molecule type" value="Genomic_DNA"/>
</dbReference>
<feature type="compositionally biased region" description="Basic and acidic residues" evidence="2">
    <location>
        <begin position="1820"/>
        <end position="1834"/>
    </location>
</feature>
<feature type="compositionally biased region" description="Basic and acidic residues" evidence="2">
    <location>
        <begin position="1341"/>
        <end position="1355"/>
    </location>
</feature>
<comment type="similarity">
    <text evidence="1">Belongs to the AB hydrolase superfamily. AB hydrolase 4 family.</text>
</comment>
<feature type="compositionally biased region" description="Basic and acidic residues" evidence="2">
    <location>
        <begin position="1364"/>
        <end position="1373"/>
    </location>
</feature>
<feature type="compositionally biased region" description="Basic and acidic residues" evidence="2">
    <location>
        <begin position="934"/>
        <end position="952"/>
    </location>
</feature>
<feature type="compositionally biased region" description="Polar residues" evidence="2">
    <location>
        <begin position="2229"/>
        <end position="2238"/>
    </location>
</feature>
<feature type="region of interest" description="Disordered" evidence="2">
    <location>
        <begin position="1203"/>
        <end position="1306"/>
    </location>
</feature>
<feature type="compositionally biased region" description="Basic and acidic residues" evidence="2">
    <location>
        <begin position="857"/>
        <end position="901"/>
    </location>
</feature>
<dbReference type="InterPro" id="IPR050960">
    <property type="entry name" value="AB_hydrolase_4_sf"/>
</dbReference>
<feature type="compositionally biased region" description="Polar residues" evidence="2">
    <location>
        <begin position="696"/>
        <end position="708"/>
    </location>
</feature>
<feature type="compositionally biased region" description="Basic and acidic residues" evidence="2">
    <location>
        <begin position="1139"/>
        <end position="1169"/>
    </location>
</feature>
<keyword evidence="3" id="KW-1133">Transmembrane helix</keyword>
<dbReference type="GO" id="GO:0047372">
    <property type="term" value="F:monoacylglycerol lipase activity"/>
    <property type="evidence" value="ECO:0007669"/>
    <property type="project" value="TreeGrafter"/>
</dbReference>
<feature type="region of interest" description="Disordered" evidence="2">
    <location>
        <begin position="1122"/>
        <end position="1171"/>
    </location>
</feature>
<dbReference type="GeneID" id="94429335"/>
<accession>A0A2C6KVN9</accession>
<comment type="caution">
    <text evidence="4">The sequence shown here is derived from an EMBL/GenBank/DDBJ whole genome shotgun (WGS) entry which is preliminary data.</text>
</comment>
<feature type="compositionally biased region" description="Acidic residues" evidence="2">
    <location>
        <begin position="33"/>
        <end position="44"/>
    </location>
</feature>